<comment type="subcellular location">
    <subcellularLocation>
        <location evidence="1 8">Cell membrane</location>
        <topology evidence="1 8">Multi-pass membrane protein</topology>
    </subcellularLocation>
</comment>
<dbReference type="InterPro" id="IPR051789">
    <property type="entry name" value="Bact_Polyamine_Transport"/>
</dbReference>
<evidence type="ECO:0000313" key="10">
    <source>
        <dbReference type="EMBL" id="QPZ91356.1"/>
    </source>
</evidence>
<reference evidence="10 11" key="1">
    <citation type="submission" date="2020-05" db="EMBL/GenBank/DDBJ databases">
        <title>Thioclava electrotropha strain Elox9 finished genome.</title>
        <authorList>
            <person name="Rowe A.R."/>
            <person name="Wilbanks E.G."/>
        </authorList>
    </citation>
    <scope>NUCLEOTIDE SEQUENCE [LARGE SCALE GENOMIC DNA]</scope>
    <source>
        <strain evidence="10 11">Elox9</strain>
    </source>
</reference>
<sequence>MEKRPRSFYVLTVIFALFVLFLYGPTITIGILSFQGPEGGLTFPMRGVSLNWFHELFQQQAVGDIWGAFRRSFMLGLLVMVTTVVVSVMAGLAFRKKFPGSGILFYLTIASLVIPSILISLGVGLIFNQLGLKVHWATSGFGSQLTWTLPFGLLIMFAVFNRFDKSFEEAARDQGASAWQTIRFVVLPIIAPSLIGVALFGFTLSYDEFARTLLTAGSYNTLPLEIFGMTTNVTTPVVYALGTLTTMFSLLIIGAFLVAAWIMARRRARLGSDAGKGV</sequence>
<dbReference type="CDD" id="cd06261">
    <property type="entry name" value="TM_PBP2"/>
    <property type="match status" value="1"/>
</dbReference>
<dbReference type="Proteomes" id="UP000192422">
    <property type="component" value="Chromosome"/>
</dbReference>
<dbReference type="InterPro" id="IPR035906">
    <property type="entry name" value="MetI-like_sf"/>
</dbReference>
<feature type="transmembrane region" description="Helical" evidence="8">
    <location>
        <begin position="73"/>
        <end position="94"/>
    </location>
</feature>
<evidence type="ECO:0000256" key="2">
    <source>
        <dbReference type="ARBA" id="ARBA00007069"/>
    </source>
</evidence>
<evidence type="ECO:0000256" key="6">
    <source>
        <dbReference type="ARBA" id="ARBA00022989"/>
    </source>
</evidence>
<dbReference type="InterPro" id="IPR000515">
    <property type="entry name" value="MetI-like"/>
</dbReference>
<dbReference type="PROSITE" id="PS50928">
    <property type="entry name" value="ABC_TM1"/>
    <property type="match status" value="1"/>
</dbReference>
<evidence type="ECO:0000256" key="8">
    <source>
        <dbReference type="RuleBase" id="RU363032"/>
    </source>
</evidence>
<feature type="transmembrane region" description="Helical" evidence="8">
    <location>
        <begin position="7"/>
        <end position="34"/>
    </location>
</feature>
<evidence type="ECO:0000256" key="1">
    <source>
        <dbReference type="ARBA" id="ARBA00004651"/>
    </source>
</evidence>
<organism evidence="10 11">
    <name type="scientific">Thioclava electrotropha</name>
    <dbReference type="NCBI Taxonomy" id="1549850"/>
    <lineage>
        <taxon>Bacteria</taxon>
        <taxon>Pseudomonadati</taxon>
        <taxon>Pseudomonadota</taxon>
        <taxon>Alphaproteobacteria</taxon>
        <taxon>Rhodobacterales</taxon>
        <taxon>Paracoccaceae</taxon>
        <taxon>Thioclava</taxon>
    </lineage>
</organism>
<evidence type="ECO:0000256" key="4">
    <source>
        <dbReference type="ARBA" id="ARBA00022475"/>
    </source>
</evidence>
<keyword evidence="11" id="KW-1185">Reference proteome</keyword>
<feature type="transmembrane region" description="Helical" evidence="8">
    <location>
        <begin position="184"/>
        <end position="204"/>
    </location>
</feature>
<evidence type="ECO:0000259" key="9">
    <source>
        <dbReference type="PROSITE" id="PS50928"/>
    </source>
</evidence>
<evidence type="ECO:0000256" key="5">
    <source>
        <dbReference type="ARBA" id="ARBA00022692"/>
    </source>
</evidence>
<feature type="transmembrane region" description="Helical" evidence="8">
    <location>
        <begin position="147"/>
        <end position="163"/>
    </location>
</feature>
<dbReference type="PANTHER" id="PTHR43848">
    <property type="entry name" value="PUTRESCINE TRANSPORT SYSTEM PERMEASE PROTEIN POTI"/>
    <property type="match status" value="1"/>
</dbReference>
<dbReference type="EMBL" id="CP053562">
    <property type="protein sequence ID" value="QPZ91356.1"/>
    <property type="molecule type" value="Genomic_DNA"/>
</dbReference>
<dbReference type="Pfam" id="PF00528">
    <property type="entry name" value="BPD_transp_1"/>
    <property type="match status" value="1"/>
</dbReference>
<feature type="transmembrane region" description="Helical" evidence="8">
    <location>
        <begin position="103"/>
        <end position="127"/>
    </location>
</feature>
<keyword evidence="6 8" id="KW-1133">Transmembrane helix</keyword>
<name>A0ABX6YU37_9RHOB</name>
<feature type="transmembrane region" description="Helical" evidence="8">
    <location>
        <begin position="237"/>
        <end position="262"/>
    </location>
</feature>
<gene>
    <name evidence="10" type="ORF">AKL02_010880</name>
</gene>
<evidence type="ECO:0000256" key="3">
    <source>
        <dbReference type="ARBA" id="ARBA00022448"/>
    </source>
</evidence>
<keyword evidence="3 8" id="KW-0813">Transport</keyword>
<dbReference type="PANTHER" id="PTHR43848:SF2">
    <property type="entry name" value="PUTRESCINE TRANSPORT SYSTEM PERMEASE PROTEIN POTI"/>
    <property type="match status" value="1"/>
</dbReference>
<comment type="similarity">
    <text evidence="2">Belongs to the binding-protein-dependent transport system permease family. CysTW subfamily.</text>
</comment>
<accession>A0ABX6YU37</accession>
<proteinExistence type="inferred from homology"/>
<dbReference type="SUPFAM" id="SSF161098">
    <property type="entry name" value="MetI-like"/>
    <property type="match status" value="1"/>
</dbReference>
<evidence type="ECO:0000256" key="7">
    <source>
        <dbReference type="ARBA" id="ARBA00023136"/>
    </source>
</evidence>
<keyword evidence="5 8" id="KW-0812">Transmembrane</keyword>
<dbReference type="RefSeq" id="WP_083077011.1">
    <property type="nucleotide sequence ID" value="NZ_CP053562.1"/>
</dbReference>
<feature type="domain" description="ABC transmembrane type-1" evidence="9">
    <location>
        <begin position="69"/>
        <end position="256"/>
    </location>
</feature>
<keyword evidence="4" id="KW-1003">Cell membrane</keyword>
<evidence type="ECO:0000313" key="11">
    <source>
        <dbReference type="Proteomes" id="UP000192422"/>
    </source>
</evidence>
<dbReference type="Gene3D" id="1.10.3720.10">
    <property type="entry name" value="MetI-like"/>
    <property type="match status" value="1"/>
</dbReference>
<protein>
    <submittedName>
        <fullName evidence="10">ABC transporter permease</fullName>
    </submittedName>
</protein>
<keyword evidence="7 8" id="KW-0472">Membrane</keyword>